<reference evidence="8 9" key="2">
    <citation type="journal article" date="2011" name="ISME J.">
        <title>RNA-seq reveals cooperative metabolic interactions between two termite-gut spirochete species in co-culture.</title>
        <authorList>
            <person name="Rosenthal A.Z."/>
            <person name="Matson E.G."/>
            <person name="Eldar A."/>
            <person name="Leadbetter J.R."/>
        </authorList>
    </citation>
    <scope>NUCLEOTIDE SEQUENCE [LARGE SCALE GENOMIC DNA]</scope>
    <source>
        <strain evidence="9">ATCC BAA-888 / DSM 13862 / ZAS-9</strain>
    </source>
</reference>
<evidence type="ECO:0000256" key="1">
    <source>
        <dbReference type="ARBA" id="ARBA00004167"/>
    </source>
</evidence>
<proteinExistence type="predicted"/>
<keyword evidence="2 6" id="KW-0812">Transmembrane</keyword>
<name>F5YBM3_LEAAZ</name>
<gene>
    <name evidence="8" type="ordered locus">TREAZ_0553</name>
</gene>
<evidence type="ECO:0000256" key="2">
    <source>
        <dbReference type="ARBA" id="ARBA00022692"/>
    </source>
</evidence>
<keyword evidence="9" id="KW-1185">Reference proteome</keyword>
<organism evidence="8 9">
    <name type="scientific">Leadbettera azotonutricia (strain ATCC BAA-888 / DSM 13862 / ZAS-9)</name>
    <name type="common">Treponema azotonutricium</name>
    <dbReference type="NCBI Taxonomy" id="545695"/>
    <lineage>
        <taxon>Bacteria</taxon>
        <taxon>Pseudomonadati</taxon>
        <taxon>Spirochaetota</taxon>
        <taxon>Spirochaetia</taxon>
        <taxon>Spirochaetales</taxon>
        <taxon>Breznakiellaceae</taxon>
        <taxon>Leadbettera</taxon>
    </lineage>
</organism>
<feature type="domain" description="Translocation and assembly module TamB C-terminal" evidence="7">
    <location>
        <begin position="1166"/>
        <end position="1439"/>
    </location>
</feature>
<dbReference type="Pfam" id="PF04357">
    <property type="entry name" value="TamB"/>
    <property type="match status" value="1"/>
</dbReference>
<accession>F5YBM3</accession>
<evidence type="ECO:0000256" key="5">
    <source>
        <dbReference type="SAM" id="MobiDB-lite"/>
    </source>
</evidence>
<comment type="subcellular location">
    <subcellularLocation>
        <location evidence="1">Membrane</location>
        <topology evidence="1">Single-pass membrane protein</topology>
    </subcellularLocation>
</comment>
<dbReference type="STRING" id="545695.TREAZ_0553"/>
<evidence type="ECO:0000313" key="8">
    <source>
        <dbReference type="EMBL" id="AEF81700.1"/>
    </source>
</evidence>
<dbReference type="Proteomes" id="UP000009222">
    <property type="component" value="Chromosome"/>
</dbReference>
<dbReference type="InterPro" id="IPR007452">
    <property type="entry name" value="TamB_C"/>
</dbReference>
<dbReference type="HOGENOM" id="CLU_004913_0_0_12"/>
<dbReference type="GO" id="GO:0009306">
    <property type="term" value="P:protein secretion"/>
    <property type="evidence" value="ECO:0007669"/>
    <property type="project" value="InterPro"/>
</dbReference>
<dbReference type="OrthoDB" id="354433at2"/>
<protein>
    <recommendedName>
        <fullName evidence="7">Translocation and assembly module TamB C-terminal domain-containing protein</fullName>
    </recommendedName>
</protein>
<evidence type="ECO:0000259" key="7">
    <source>
        <dbReference type="Pfam" id="PF04357"/>
    </source>
</evidence>
<evidence type="ECO:0000256" key="4">
    <source>
        <dbReference type="ARBA" id="ARBA00023136"/>
    </source>
</evidence>
<dbReference type="KEGG" id="taz:TREAZ_0553"/>
<keyword evidence="4 6" id="KW-0472">Membrane</keyword>
<evidence type="ECO:0000313" key="9">
    <source>
        <dbReference type="Proteomes" id="UP000009222"/>
    </source>
</evidence>
<evidence type="ECO:0000256" key="6">
    <source>
        <dbReference type="SAM" id="Phobius"/>
    </source>
</evidence>
<keyword evidence="3 6" id="KW-1133">Transmembrane helix</keyword>
<feature type="region of interest" description="Disordered" evidence="5">
    <location>
        <begin position="1388"/>
        <end position="1414"/>
    </location>
</feature>
<sequence length="1497" mass="164350">MEEWAFLELKFGGGSWKANTLIRTGVFFLSFSAMVVLTSLVLRPIQSTMIAAMEGLRDGLITRVEVFTGRTLVYGSLGPSIFGTLDLRDVKILRDDGTSILSVSRLRLSYSLLNLLQGKISEAFNSVRVDRPILTLDFEKDQDLKRLFAQPSQDERPANFSSLLPENFQIRLRNGESEFMSSPGTDSVPWNFKLQNLGLDVSLRKGRIVFQGKWNARGELNMGAPSPSLNAAMNARVNGEYSWVDGEGRGNFVIPSLAGNSFRLKPLSVSIVFRDQKFEVRKIYDKSPMDLAFTYDLEEEKLAAFFGCENFSLQDLVTLTGAWKDYNSWALLRLSGKASLEKTGAQGPPVYDFDLSGLIPARSPIGAASVAIKGNGDEKAVSIEELAVNSSRGNIRFDGKLDYNPLTPTGNLVVSELGLAGTEAPHEKLNAAFSIYSSGQKISFFGENLSAGNLTLSGLDGSVIHEKDGLTFALSAMRFKELDSYGDVRLSSFSLDGSVDYDPRHIQASLRLDSFSVRDILELLKPLGTTLPIISLSAVDDLSVTTEIFFTTDYEHMLYNAPRFVAAYEGPRDILAITSLSGTDRRFELEEGRISWGGGEAELSAFADFSNPDDISFSLQTNHKDLIYFLEGSVLDRRSLSIRGSYGFQAYLSAAGMGSYSGYVQGENIPIPSGDQNALLSFMASLRYDSLDLWSADLDRFEISDIAAPGSSYASLRLSGLADQDGARISNLLYDDGRGALSGILSLDWDKGYQNLRLLATVFDTQGKEHYDLSASYNDKTLGLFLKGEGMQLARIAQNAYGAVAAGNASLSWRTGSEFEAQVDLDSLVFRLNDTDVRVEASASLNPNVFFLDKFTLNYSGLEGTMPYFRVDRRASLAEVRAELHGALAGRGLDISLRGQAEFQPLASWFNIEDALDSISGSIAMDTARYDTFEADEPFSFAFSSVRNEAGPQIAVSGGPRNMIRFRYSSVPGSRGGDFYAALSSPSPVRGAFIGNISAGEIDAQVSDLYVDMGTLWGFIPPDFVVAFPGGIVTGAIHIAGPLSDPEFYGSARATSLKILVPQFIAAPIRPVPVAIALNGNEMSFGPVDAAVGNGSGLVSAWFRFDRWIPNIFNMDIVVPQEKAIPFGLDISGILAHGLAAGHLNLDMQDMIFTVSGDLTAQNTEISLNGDELAAMETASLQPHTSSISTLIDITIKTGRRVEFFWPSADFPVLQAYTDMGTGIHITSDAVSRRFTLQGDVKLRSGEIFYLERNFYLREGTLFFNESELQFDPRISARAEIRDQGEEGPVTISMLIDYAPLKSFTPRFESNPPLSQLEIFSMLGQNPQGASDQTNQRNILISASADALTQFAVTRRFQRVVRNFLGLDMFSVRTQVLQNMVFQAAGFNNGSNTPSTGSGTGTTGEETMPGERRAGNYFDNTTVFLGKYIGSDIFVQSLFSWRYDETKQTWGGIRFEPEIGLEMKNPLFNIQLNILPLHPENWFIDDVSFTFTWRRSF</sequence>
<dbReference type="EMBL" id="CP001841">
    <property type="protein sequence ID" value="AEF81700.1"/>
    <property type="molecule type" value="Genomic_DNA"/>
</dbReference>
<feature type="compositionally biased region" description="Low complexity" evidence="5">
    <location>
        <begin position="1388"/>
        <end position="1407"/>
    </location>
</feature>
<dbReference type="InParanoid" id="F5YBM3"/>
<feature type="transmembrane region" description="Helical" evidence="6">
    <location>
        <begin position="21"/>
        <end position="42"/>
    </location>
</feature>
<reference evidence="9" key="1">
    <citation type="submission" date="2009-12" db="EMBL/GenBank/DDBJ databases">
        <title>Complete sequence of Treponema azotonutricium strain ZAS-9.</title>
        <authorList>
            <person name="Tetu S.G."/>
            <person name="Matson E."/>
            <person name="Ren Q."/>
            <person name="Seshadri R."/>
            <person name="Elbourne L."/>
            <person name="Hassan K.A."/>
            <person name="Durkin A."/>
            <person name="Radune D."/>
            <person name="Mohamoud Y."/>
            <person name="Shay R."/>
            <person name="Jin S."/>
            <person name="Zhang X."/>
            <person name="Lucey K."/>
            <person name="Ballor N.R."/>
            <person name="Ottesen E."/>
            <person name="Rosenthal R."/>
            <person name="Allen A."/>
            <person name="Leadbetter J.R."/>
            <person name="Paulsen I.T."/>
        </authorList>
    </citation>
    <scope>NUCLEOTIDE SEQUENCE [LARGE SCALE GENOMIC DNA]</scope>
    <source>
        <strain evidence="9">ATCC BAA-888 / DSM 13862 / ZAS-9</strain>
    </source>
</reference>
<dbReference type="eggNOG" id="COG2911">
    <property type="taxonomic scope" value="Bacteria"/>
</dbReference>
<dbReference type="GO" id="GO:0005886">
    <property type="term" value="C:plasma membrane"/>
    <property type="evidence" value="ECO:0007669"/>
    <property type="project" value="InterPro"/>
</dbReference>
<evidence type="ECO:0000256" key="3">
    <source>
        <dbReference type="ARBA" id="ARBA00022989"/>
    </source>
</evidence>